<feature type="compositionally biased region" description="Polar residues" evidence="1">
    <location>
        <begin position="51"/>
        <end position="70"/>
    </location>
</feature>
<dbReference type="EMBL" id="JABELV010000169">
    <property type="protein sequence ID" value="KAG7528726.1"/>
    <property type="molecule type" value="Genomic_DNA"/>
</dbReference>
<comment type="caution">
    <text evidence="2">The sequence shown here is derived from an EMBL/GenBank/DDBJ whole genome shotgun (WGS) entry which is preliminary data.</text>
</comment>
<feature type="region of interest" description="Disordered" evidence="1">
    <location>
        <begin position="51"/>
        <end position="78"/>
    </location>
</feature>
<dbReference type="AlphaFoldDB" id="A0A8K0JLF8"/>
<keyword evidence="3" id="KW-1185">Reference proteome</keyword>
<protein>
    <submittedName>
        <fullName evidence="2">Uncharacterized protein</fullName>
    </submittedName>
</protein>
<dbReference type="Proteomes" id="UP000812966">
    <property type="component" value="Unassembled WGS sequence"/>
</dbReference>
<reference evidence="2" key="1">
    <citation type="submission" date="2020-04" db="EMBL/GenBank/DDBJ databases">
        <title>Analysis of mating type loci in Filobasidium floriforme.</title>
        <authorList>
            <person name="Nowrousian M."/>
        </authorList>
    </citation>
    <scope>NUCLEOTIDE SEQUENCE</scope>
    <source>
        <strain evidence="2">CBS 6242</strain>
    </source>
</reference>
<evidence type="ECO:0000256" key="1">
    <source>
        <dbReference type="SAM" id="MobiDB-lite"/>
    </source>
</evidence>
<evidence type="ECO:0000313" key="3">
    <source>
        <dbReference type="Proteomes" id="UP000812966"/>
    </source>
</evidence>
<proteinExistence type="predicted"/>
<evidence type="ECO:0000313" key="2">
    <source>
        <dbReference type="EMBL" id="KAG7528726.1"/>
    </source>
</evidence>
<organism evidence="2 3">
    <name type="scientific">Filobasidium floriforme</name>
    <dbReference type="NCBI Taxonomy" id="5210"/>
    <lineage>
        <taxon>Eukaryota</taxon>
        <taxon>Fungi</taxon>
        <taxon>Dikarya</taxon>
        <taxon>Basidiomycota</taxon>
        <taxon>Agaricomycotina</taxon>
        <taxon>Tremellomycetes</taxon>
        <taxon>Filobasidiales</taxon>
        <taxon>Filobasidiaceae</taxon>
        <taxon>Filobasidium</taxon>
    </lineage>
</organism>
<name>A0A8K0JLF8_9TREE</name>
<gene>
    <name evidence="2" type="ORF">FFLO_05952</name>
</gene>
<sequence length="1063" mass="117320">MPFSPSTISSHGCPFLQSLEQAYPEGSYESTDRELLGSILVGTLIERSLSHQSGAGTGSTTSNENLQSSNETDDDDTLFKVAHDGRTYPRVKRKDLEISKLSKDMSRLVSSGEYDLFRQQQRKDSEGIKTMLESLAGQADWPQFRQQCKDLVHELESNTELPSDLKTLLKNGLCDRLQAEAASQICGKLFASRDVLQLLHVKGHDTPEKRLDFWRRTISPESTAALCGWPVGDLPHQLSPLQGTLFGMAGVVQASTTFVTSYSTTCSGPRGRYPSEPHEALQSANPGCTSTPTPSCVSLGSQCLYIKKYMRGFALSVLVLMHDTVADPLDNTLKIAGYHIDGLTTRGRTKTIGHSEIAQQEGFRRALCYRSDFPSSSDTRVTATPYCLSQDQAYIVLKLVSLDVVGFLSLSADGFGDYKLCCAQTFRNLPPAMTQGLKQAAVIIAARDPSPFKGRLAPSTGEAFRPRWPSRATTPGDSKVAVKSYDTWRLSCGLAGRKAVAIVTIGRDRQSRSSSQCRIGQMAANIKGSVPLFGRVPIEGDIVELLRSERGQLALSRRLCSVTASHPILMITWMAENATERSEKLGTFDHLLSSVLGNETTFCLGKSAAEGDLGTSSSEEQEGTSAGQRILIHDGMVYHDLPSELYDNLASMCREITPEELAKFKAECSRGDAKVQSAIEQLTQGTGPAKWAKYRGDYKAIRATDTAQSSLANDLEDLIEDWLRRRLEDAAGKDAGHQLFTQWATLRAKGFSHDEIEQVRQVRMSSEFKFALCGVPAGGKPVQLIPREAAILRHTDVDLNNTALFKILENEQDFSQQIAACNDSTAPRVELNDLIQSILKTASKVCGKSLKEFLNTGSIFESQEVSPAGTLNYGLASTFADEEGKEFSLETKPAVVHSHNDRQMIYRDVNTEKVKRKVDDLEALYHNINAQVIDATANQDKHDQSEKWIIFHAACRKIKATLNKDRTVKREQKTPIWHDAFNRLGKGASDHIFSLWEAKTCSGAQENQVLEIPELMKRSQEIQVRRVLCGLDGGNPRKISSKEVEMLQFTGVDFDDKALYEIV</sequence>
<accession>A0A8K0JLF8</accession>